<dbReference type="PANTHER" id="PTHR43236:SF1">
    <property type="entry name" value="BLL7220 PROTEIN"/>
    <property type="match status" value="1"/>
</dbReference>
<evidence type="ECO:0000313" key="3">
    <source>
        <dbReference type="Proteomes" id="UP001385389"/>
    </source>
</evidence>
<dbReference type="Proteomes" id="UP001385389">
    <property type="component" value="Chromosome"/>
</dbReference>
<dbReference type="SMART" id="SM00530">
    <property type="entry name" value="HTH_XRE"/>
    <property type="match status" value="1"/>
</dbReference>
<dbReference type="EMBL" id="CP146609">
    <property type="protein sequence ID" value="WWX21662.1"/>
    <property type="molecule type" value="Genomic_DNA"/>
</dbReference>
<dbReference type="PROSITE" id="PS50943">
    <property type="entry name" value="HTH_CROC1"/>
    <property type="match status" value="1"/>
</dbReference>
<dbReference type="CDD" id="cd00093">
    <property type="entry name" value="HTH_XRE"/>
    <property type="match status" value="1"/>
</dbReference>
<evidence type="ECO:0000259" key="1">
    <source>
        <dbReference type="PROSITE" id="PS50943"/>
    </source>
</evidence>
<reference evidence="2 3" key="1">
    <citation type="submission" date="2024-03" db="EMBL/GenBank/DDBJ databases">
        <title>Phenotype and Genome Characterization of a Sulfate-Reducing Bacterium Pseudodesulfovibrio sp. strain 5S69, isolated from Petroleum Reservoir in Tatarstan (Russia).</title>
        <authorList>
            <person name="Bidzhieva S.K."/>
            <person name="Kadnikov V."/>
            <person name="Tourova T.P."/>
            <person name="Samigullina S.R."/>
            <person name="Sokolova D.S."/>
            <person name="Poltaraus A.B."/>
            <person name="Avtukh A.N."/>
            <person name="Tereshina V.M."/>
            <person name="Mardanov A.V."/>
            <person name="Nazina T.N."/>
        </authorList>
    </citation>
    <scope>NUCLEOTIDE SEQUENCE [LARGE SCALE GENOMIC DNA]</scope>
    <source>
        <strain evidence="2 3">5S69</strain>
    </source>
</reference>
<sequence>MANQDMKTVISNRLRAAREQAGLSQGQVAVLMNKQRPTISEIEAGRRNVTAEELAHLADIYGVSVNWLLNKADAQDNPSIHLAARELAKLKKEDLDKVLNLLSTLRDVNGES</sequence>
<dbReference type="Pfam" id="PF13560">
    <property type="entry name" value="HTH_31"/>
    <property type="match status" value="1"/>
</dbReference>
<accession>A0ABZ2IWG8</accession>
<organism evidence="2 3">
    <name type="scientific">Pseudodesulfovibrio methanolicus</name>
    <dbReference type="NCBI Taxonomy" id="3126690"/>
    <lineage>
        <taxon>Bacteria</taxon>
        <taxon>Pseudomonadati</taxon>
        <taxon>Thermodesulfobacteriota</taxon>
        <taxon>Desulfovibrionia</taxon>
        <taxon>Desulfovibrionales</taxon>
        <taxon>Desulfovibrionaceae</taxon>
    </lineage>
</organism>
<dbReference type="Gene3D" id="1.10.260.40">
    <property type="entry name" value="lambda repressor-like DNA-binding domains"/>
    <property type="match status" value="1"/>
</dbReference>
<feature type="domain" description="HTH cro/C1-type" evidence="1">
    <location>
        <begin position="14"/>
        <end position="68"/>
    </location>
</feature>
<dbReference type="InterPro" id="IPR010982">
    <property type="entry name" value="Lambda_DNA-bd_dom_sf"/>
</dbReference>
<evidence type="ECO:0000313" key="2">
    <source>
        <dbReference type="EMBL" id="WWX21662.1"/>
    </source>
</evidence>
<gene>
    <name evidence="2" type="ORF">V8V93_14590</name>
</gene>
<dbReference type="InterPro" id="IPR052345">
    <property type="entry name" value="Rad_response_metalloprotease"/>
</dbReference>
<dbReference type="PANTHER" id="PTHR43236">
    <property type="entry name" value="ANTITOXIN HIGA1"/>
    <property type="match status" value="1"/>
</dbReference>
<dbReference type="RefSeq" id="WP_338667325.1">
    <property type="nucleotide sequence ID" value="NZ_CP146609.1"/>
</dbReference>
<dbReference type="InterPro" id="IPR001387">
    <property type="entry name" value="Cro/C1-type_HTH"/>
</dbReference>
<keyword evidence="3" id="KW-1185">Reference proteome</keyword>
<proteinExistence type="predicted"/>
<dbReference type="SUPFAM" id="SSF47413">
    <property type="entry name" value="lambda repressor-like DNA-binding domains"/>
    <property type="match status" value="1"/>
</dbReference>
<name>A0ABZ2IWG8_9BACT</name>
<protein>
    <submittedName>
        <fullName evidence="2">Helix-turn-helix transcriptional regulator</fullName>
    </submittedName>
</protein>